<organism evidence="2 3">
    <name type="scientific">Stutzerimonas stutzeri</name>
    <name type="common">Pseudomonas stutzeri</name>
    <dbReference type="NCBI Taxonomy" id="316"/>
    <lineage>
        <taxon>Bacteria</taxon>
        <taxon>Pseudomonadati</taxon>
        <taxon>Pseudomonadota</taxon>
        <taxon>Gammaproteobacteria</taxon>
        <taxon>Pseudomonadales</taxon>
        <taxon>Pseudomonadaceae</taxon>
        <taxon>Stutzerimonas</taxon>
    </lineage>
</organism>
<keyword evidence="1" id="KW-0472">Membrane</keyword>
<gene>
    <name evidence="2" type="ORF">CXL00_17150</name>
</gene>
<comment type="caution">
    <text evidence="2">The sequence shown here is derived from an EMBL/GenBank/DDBJ whole genome shotgun (WGS) entry which is preliminary data.</text>
</comment>
<dbReference type="OrthoDB" id="7596241at2"/>
<sequence>MPGKPEETRLFVFLLVFLFPILSVAIVAGYGFIVWFSQLLFFGPPGPPS</sequence>
<dbReference type="Proteomes" id="UP000235897">
    <property type="component" value="Unassembled WGS sequence"/>
</dbReference>
<dbReference type="AlphaFoldDB" id="A0A2N8SNU5"/>
<evidence type="ECO:0000313" key="2">
    <source>
        <dbReference type="EMBL" id="PNG04155.1"/>
    </source>
</evidence>
<reference evidence="2 3" key="1">
    <citation type="submission" date="2018-01" db="EMBL/GenBank/DDBJ databases">
        <title>Denitrification phenotypes of diverse strains of Pseudomonas stutzeri.</title>
        <authorList>
            <person name="Milligan D.A."/>
            <person name="Bergaust L."/>
            <person name="Bakken L.R."/>
            <person name="Frostegard A."/>
        </authorList>
    </citation>
    <scope>NUCLEOTIDE SEQUENCE [LARGE SCALE GENOMIC DNA]</scope>
    <source>
        <strain evidence="2 3">28a3</strain>
    </source>
</reference>
<keyword evidence="1" id="KW-0812">Transmembrane</keyword>
<keyword evidence="1" id="KW-1133">Transmembrane helix</keyword>
<dbReference type="EMBL" id="POUW01000007">
    <property type="protein sequence ID" value="PNG04155.1"/>
    <property type="molecule type" value="Genomic_DNA"/>
</dbReference>
<name>A0A2N8SNU5_STUST</name>
<proteinExistence type="predicted"/>
<dbReference type="Pfam" id="PF06796">
    <property type="entry name" value="NapE"/>
    <property type="match status" value="1"/>
</dbReference>
<dbReference type="InterPro" id="IPR010649">
    <property type="entry name" value="NapE_TorE"/>
</dbReference>
<dbReference type="RefSeq" id="WP_031311054.1">
    <property type="nucleotide sequence ID" value="NZ_CP073105.1"/>
</dbReference>
<accession>A0A2N8SNU5</accession>
<evidence type="ECO:0000256" key="1">
    <source>
        <dbReference type="SAM" id="Phobius"/>
    </source>
</evidence>
<evidence type="ECO:0000313" key="3">
    <source>
        <dbReference type="Proteomes" id="UP000235897"/>
    </source>
</evidence>
<protein>
    <submittedName>
        <fullName evidence="2">Nitrate reductase</fullName>
    </submittedName>
</protein>
<feature type="transmembrane region" description="Helical" evidence="1">
    <location>
        <begin position="12"/>
        <end position="36"/>
    </location>
</feature>